<dbReference type="Pfam" id="PF13561">
    <property type="entry name" value="adh_short_C2"/>
    <property type="match status" value="1"/>
</dbReference>
<dbReference type="InterPro" id="IPR002347">
    <property type="entry name" value="SDR_fam"/>
</dbReference>
<protein>
    <submittedName>
        <fullName evidence="3">NAD(P)-dependent dehydrogenase (Short-subunit alcohol dehydrogenase family)</fullName>
    </submittedName>
</protein>
<dbReference type="InterPro" id="IPR036291">
    <property type="entry name" value="NAD(P)-bd_dom_sf"/>
</dbReference>
<proteinExistence type="inferred from homology"/>
<dbReference type="PANTHER" id="PTHR24321:SF8">
    <property type="entry name" value="ESTRADIOL 17-BETA-DEHYDROGENASE 8-RELATED"/>
    <property type="match status" value="1"/>
</dbReference>
<dbReference type="GO" id="GO:0016491">
    <property type="term" value="F:oxidoreductase activity"/>
    <property type="evidence" value="ECO:0007669"/>
    <property type="project" value="UniProtKB-KW"/>
</dbReference>
<dbReference type="SUPFAM" id="SSF51735">
    <property type="entry name" value="NAD(P)-binding Rossmann-fold domains"/>
    <property type="match status" value="1"/>
</dbReference>
<dbReference type="PRINTS" id="PR00080">
    <property type="entry name" value="SDRFAMILY"/>
</dbReference>
<keyword evidence="2" id="KW-0560">Oxidoreductase</keyword>
<dbReference type="Proteomes" id="UP000638648">
    <property type="component" value="Unassembled WGS sequence"/>
</dbReference>
<name>A0A927N192_9ACTN</name>
<reference evidence="3" key="1">
    <citation type="submission" date="2020-10" db="EMBL/GenBank/DDBJ databases">
        <title>Sequencing the genomes of 1000 actinobacteria strains.</title>
        <authorList>
            <person name="Klenk H.-P."/>
        </authorList>
    </citation>
    <scope>NUCLEOTIDE SEQUENCE</scope>
    <source>
        <strain evidence="3">DSM 45354</strain>
    </source>
</reference>
<organism evidence="3 4">
    <name type="scientific">Actinopolymorpha pittospori</name>
    <dbReference type="NCBI Taxonomy" id="648752"/>
    <lineage>
        <taxon>Bacteria</taxon>
        <taxon>Bacillati</taxon>
        <taxon>Actinomycetota</taxon>
        <taxon>Actinomycetes</taxon>
        <taxon>Propionibacteriales</taxon>
        <taxon>Actinopolymorphaceae</taxon>
        <taxon>Actinopolymorpha</taxon>
    </lineage>
</organism>
<dbReference type="PRINTS" id="PR00081">
    <property type="entry name" value="GDHRDH"/>
</dbReference>
<dbReference type="PANTHER" id="PTHR24321">
    <property type="entry name" value="DEHYDROGENASES, SHORT CHAIN"/>
    <property type="match status" value="1"/>
</dbReference>
<evidence type="ECO:0000256" key="1">
    <source>
        <dbReference type="ARBA" id="ARBA00006484"/>
    </source>
</evidence>
<keyword evidence="4" id="KW-1185">Reference proteome</keyword>
<comment type="similarity">
    <text evidence="1">Belongs to the short-chain dehydrogenases/reductases (SDR) family.</text>
</comment>
<sequence>MTGRMTGKVALVTGGGGGIGQAAAQLFWEEGASVAVVDVDGAEAKRAAEEIDPSGERVLALAARLDEEAEAKRVVTETAGRFGRLDVLANVAGVRVYGPITEADAESWDTILRGNLLQVAYCSKYAVPEMRRGGGGGSIVNVSSANAISGRGGMAQYDATKAAVLALTRSMAHDHADDGVRVNAVCPGPTLTMFHVRRRAQATGESLEEARAKLGAGTPTLLKRQADPREIGYSILFLGSDEASYVTGATFMVDGGLSA</sequence>
<dbReference type="RefSeq" id="WP_192751090.1">
    <property type="nucleotide sequence ID" value="NZ_BAABJL010000151.1"/>
</dbReference>
<gene>
    <name evidence="3" type="ORF">HEB94_003940</name>
</gene>
<evidence type="ECO:0000313" key="4">
    <source>
        <dbReference type="Proteomes" id="UP000638648"/>
    </source>
</evidence>
<dbReference type="FunFam" id="3.40.50.720:FF:000084">
    <property type="entry name" value="Short-chain dehydrogenase reductase"/>
    <property type="match status" value="1"/>
</dbReference>
<evidence type="ECO:0000256" key="2">
    <source>
        <dbReference type="ARBA" id="ARBA00023002"/>
    </source>
</evidence>
<comment type="caution">
    <text evidence="3">The sequence shown here is derived from an EMBL/GenBank/DDBJ whole genome shotgun (WGS) entry which is preliminary data.</text>
</comment>
<evidence type="ECO:0000313" key="3">
    <source>
        <dbReference type="EMBL" id="MBE1607092.1"/>
    </source>
</evidence>
<dbReference type="EMBL" id="JADBEM010000001">
    <property type="protein sequence ID" value="MBE1607092.1"/>
    <property type="molecule type" value="Genomic_DNA"/>
</dbReference>
<dbReference type="AlphaFoldDB" id="A0A927N192"/>
<accession>A0A927N192</accession>
<dbReference type="Gene3D" id="3.40.50.720">
    <property type="entry name" value="NAD(P)-binding Rossmann-like Domain"/>
    <property type="match status" value="1"/>
</dbReference>